<gene>
    <name evidence="2" type="ORF">SAMN05421684_7873</name>
</gene>
<accession>A0A1H3URN9</accession>
<dbReference type="InterPro" id="IPR038461">
    <property type="entry name" value="Schlafen_AlbA_2_dom_sf"/>
</dbReference>
<feature type="domain" description="Schlafen AlbA-2" evidence="1">
    <location>
        <begin position="25"/>
        <end position="164"/>
    </location>
</feature>
<keyword evidence="3" id="KW-1185">Reference proteome</keyword>
<proteinExistence type="predicted"/>
<organism evidence="2 3">
    <name type="scientific">Asanoa ishikariensis</name>
    <dbReference type="NCBI Taxonomy" id="137265"/>
    <lineage>
        <taxon>Bacteria</taxon>
        <taxon>Bacillati</taxon>
        <taxon>Actinomycetota</taxon>
        <taxon>Actinomycetes</taxon>
        <taxon>Micromonosporales</taxon>
        <taxon>Micromonosporaceae</taxon>
        <taxon>Asanoa</taxon>
    </lineage>
</organism>
<sequence>MAVVVEPVLTEEKLRSLLDEGCEQAGLDFKTMSDLSITYDVVALVKDIAAMLSNELGGYIVIGAQDDGRPAPGLTARHLELFDESRVRSKIVKYLSEPFVLGVARHTIDGCPMVLLYVGASPKGFHIFSRNGDYEIDDSQAKGGKRRGSEFRRGEVYVRRGTSSVVWEPDDRERIIAAIVARHKEDWRTEYRDEISAMINVRLSAQNLQQLPAAAMTWRLDANAFDELTLELLRRSDHIPLRRALLQAVTDAASLDLPDFGTLLQRITSVAAQALTYREQPWFTDAVEALARIFEHPVGPGDRVANLERRLHIAAHAYGLGSLAVRMTNWPAVRQLAEQQVRGSEFDFYRNWFRYTIVNASRSRMLDEGSSDIISLARNVVRGTAALHAGVPADDDQILDSLCQFDALTGVVFLADPVGSGSPSYWPNFARYNHHRTEPIFVELATDQAMRRQVGGHDDEERIANAMGEIDAMAHQAGFQYDGWESFTYTRNMAVLDFLKRHATTRTHAN</sequence>
<dbReference type="Pfam" id="PF04326">
    <property type="entry name" value="SLFN_AlbA_2"/>
    <property type="match status" value="1"/>
</dbReference>
<name>A0A1H3URN9_9ACTN</name>
<dbReference type="Gene3D" id="3.30.950.30">
    <property type="entry name" value="Schlafen, AAA domain"/>
    <property type="match status" value="1"/>
</dbReference>
<evidence type="ECO:0000259" key="1">
    <source>
        <dbReference type="Pfam" id="PF04326"/>
    </source>
</evidence>
<reference evidence="3" key="1">
    <citation type="submission" date="2016-10" db="EMBL/GenBank/DDBJ databases">
        <authorList>
            <person name="Varghese N."/>
            <person name="Submissions S."/>
        </authorList>
    </citation>
    <scope>NUCLEOTIDE SEQUENCE [LARGE SCALE GENOMIC DNA]</scope>
    <source>
        <strain evidence="3">DSM 44718</strain>
    </source>
</reference>
<dbReference type="Proteomes" id="UP000199632">
    <property type="component" value="Unassembled WGS sequence"/>
</dbReference>
<dbReference type="EMBL" id="FNQB01000005">
    <property type="protein sequence ID" value="SDZ64916.1"/>
    <property type="molecule type" value="Genomic_DNA"/>
</dbReference>
<protein>
    <recommendedName>
        <fullName evidence="1">Schlafen AlbA-2 domain-containing protein</fullName>
    </recommendedName>
</protein>
<dbReference type="STRING" id="137265.SAMN05421684_7873"/>
<dbReference type="RefSeq" id="WP_090803722.1">
    <property type="nucleotide sequence ID" value="NZ_BOND01000029.1"/>
</dbReference>
<dbReference type="InterPro" id="IPR007421">
    <property type="entry name" value="Schlafen_AlbA_2_dom"/>
</dbReference>
<dbReference type="OrthoDB" id="3323226at2"/>
<evidence type="ECO:0000313" key="2">
    <source>
        <dbReference type="EMBL" id="SDZ64916.1"/>
    </source>
</evidence>
<dbReference type="AlphaFoldDB" id="A0A1H3URN9"/>
<evidence type="ECO:0000313" key="3">
    <source>
        <dbReference type="Proteomes" id="UP000199632"/>
    </source>
</evidence>